<dbReference type="Proteomes" id="UP000478148">
    <property type="component" value="Unassembled WGS sequence"/>
</dbReference>
<keyword evidence="3" id="KW-1185">Reference proteome</keyword>
<comment type="caution">
    <text evidence="2">The sequence shown here is derived from an EMBL/GenBank/DDBJ whole genome shotgun (WGS) entry which is preliminary data.</text>
</comment>
<feature type="signal peptide" evidence="1">
    <location>
        <begin position="1"/>
        <end position="33"/>
    </location>
</feature>
<evidence type="ECO:0008006" key="4">
    <source>
        <dbReference type="Google" id="ProtNLM"/>
    </source>
</evidence>
<dbReference type="RefSeq" id="WP_164448784.1">
    <property type="nucleotide sequence ID" value="NZ_SAIY01000007.1"/>
</dbReference>
<gene>
    <name evidence="2" type="ORF">ENC19_20770</name>
</gene>
<dbReference type="EMBL" id="SAIY01000007">
    <property type="protein sequence ID" value="NGM14906.1"/>
    <property type="molecule type" value="Genomic_DNA"/>
</dbReference>
<organism evidence="2 3">
    <name type="scientific">Verrucosispora sioxanthis</name>
    <dbReference type="NCBI Taxonomy" id="2499994"/>
    <lineage>
        <taxon>Bacteria</taxon>
        <taxon>Bacillati</taxon>
        <taxon>Actinomycetota</taxon>
        <taxon>Actinomycetes</taxon>
        <taxon>Micromonosporales</taxon>
        <taxon>Micromonosporaceae</taxon>
        <taxon>Micromonospora</taxon>
    </lineage>
</organism>
<evidence type="ECO:0000256" key="1">
    <source>
        <dbReference type="SAM" id="SignalP"/>
    </source>
</evidence>
<evidence type="ECO:0000313" key="2">
    <source>
        <dbReference type="EMBL" id="NGM14906.1"/>
    </source>
</evidence>
<reference evidence="2 3" key="1">
    <citation type="submission" date="2020-02" db="EMBL/GenBank/DDBJ databases">
        <title>Draft Genome Sequence of Verrucosispora sp. Strain CWR15, Isolated from Gulf of Mexico Sponge.</title>
        <authorList>
            <person name="Kennedy S.J."/>
            <person name="Cella E."/>
            <person name="Azarian T."/>
            <person name="Baker B.J."/>
            <person name="Shaw L.N."/>
        </authorList>
    </citation>
    <scope>NUCLEOTIDE SEQUENCE [LARGE SCALE GENOMIC DNA]</scope>
    <source>
        <strain evidence="2 3">CWR15</strain>
    </source>
</reference>
<keyword evidence="1" id="KW-0732">Signal</keyword>
<sequence length="221" mass="22414">MPFTDATHAARSGRRIAAALAGVLLTTSLYACAVPGSRPAVDSGSDVVPPDPLPSVAEASCTAAAATPPQVATKTAIPFGASTAPTPLGTGHPMADERAREEMLRRQQAANDAFRQRGTLEPATAAGARACAAEVLKGLNLLTAGGRDAPDEEAVERVVTATGLTDVTVRPPGRLDLGPGDGLIFAGWTGRACVFGSVRQHDVTVEIGTRIADGGCLPAPS</sequence>
<dbReference type="AlphaFoldDB" id="A0A6M1L9K5"/>
<accession>A0A6M1L9K5</accession>
<name>A0A6M1L9K5_9ACTN</name>
<feature type="chain" id="PRO_5026794003" description="Secreted protein" evidence="1">
    <location>
        <begin position="34"/>
        <end position="221"/>
    </location>
</feature>
<protein>
    <recommendedName>
        <fullName evidence="4">Secreted protein</fullName>
    </recommendedName>
</protein>
<proteinExistence type="predicted"/>
<evidence type="ECO:0000313" key="3">
    <source>
        <dbReference type="Proteomes" id="UP000478148"/>
    </source>
</evidence>